<dbReference type="CDD" id="cd00761">
    <property type="entry name" value="Glyco_tranf_GTA_type"/>
    <property type="match status" value="1"/>
</dbReference>
<dbReference type="EMBL" id="JAUCMM010000011">
    <property type="protein sequence ID" value="MDM7889528.1"/>
    <property type="molecule type" value="Genomic_DNA"/>
</dbReference>
<dbReference type="EC" id="2.4.-.-" evidence="2"/>
<comment type="caution">
    <text evidence="2">The sequence shown here is derived from an EMBL/GenBank/DDBJ whole genome shotgun (WGS) entry which is preliminary data.</text>
</comment>
<dbReference type="PANTHER" id="PTHR43685">
    <property type="entry name" value="GLYCOSYLTRANSFERASE"/>
    <property type="match status" value="1"/>
</dbReference>
<name>A0ABT7TIW6_9MICO</name>
<proteinExistence type="predicted"/>
<protein>
    <submittedName>
        <fullName evidence="2">Glycosyltransferase</fullName>
        <ecNumber evidence="2">2.4.-.-</ecNumber>
    </submittedName>
</protein>
<gene>
    <name evidence="2" type="ORF">QUG98_13805</name>
</gene>
<keyword evidence="3" id="KW-1185">Reference proteome</keyword>
<dbReference type="Proteomes" id="UP001235720">
    <property type="component" value="Unassembled WGS sequence"/>
</dbReference>
<reference evidence="2 3" key="1">
    <citation type="submission" date="2023-06" db="EMBL/GenBank/DDBJ databases">
        <authorList>
            <person name="Feng G."/>
            <person name="Li J."/>
            <person name="Zhu H."/>
        </authorList>
    </citation>
    <scope>NUCLEOTIDE SEQUENCE [LARGE SCALE GENOMIC DNA]</scope>
    <source>
        <strain evidence="2 3">RHCJP20</strain>
    </source>
</reference>
<evidence type="ECO:0000313" key="3">
    <source>
        <dbReference type="Proteomes" id="UP001235720"/>
    </source>
</evidence>
<dbReference type="InterPro" id="IPR050834">
    <property type="entry name" value="Glycosyltransf_2"/>
</dbReference>
<evidence type="ECO:0000259" key="1">
    <source>
        <dbReference type="Pfam" id="PF00535"/>
    </source>
</evidence>
<keyword evidence="2" id="KW-0808">Transferase</keyword>
<dbReference type="SUPFAM" id="SSF53448">
    <property type="entry name" value="Nucleotide-diphospho-sugar transferases"/>
    <property type="match status" value="1"/>
</dbReference>
<evidence type="ECO:0000313" key="2">
    <source>
        <dbReference type="EMBL" id="MDM7889528.1"/>
    </source>
</evidence>
<dbReference type="InterPro" id="IPR029044">
    <property type="entry name" value="Nucleotide-diphossugar_trans"/>
</dbReference>
<dbReference type="PANTHER" id="PTHR43685:SF2">
    <property type="entry name" value="GLYCOSYLTRANSFERASE 2-LIKE DOMAIN-CONTAINING PROTEIN"/>
    <property type="match status" value="1"/>
</dbReference>
<dbReference type="Gene3D" id="3.90.550.10">
    <property type="entry name" value="Spore Coat Polysaccharide Biosynthesis Protein SpsA, Chain A"/>
    <property type="match status" value="1"/>
</dbReference>
<dbReference type="Pfam" id="PF00535">
    <property type="entry name" value="Glycos_transf_2"/>
    <property type="match status" value="1"/>
</dbReference>
<keyword evidence="2" id="KW-0328">Glycosyltransferase</keyword>
<accession>A0ABT7TIW6</accession>
<organism evidence="2 3">
    <name type="scientific">Curtobacterium subtropicum</name>
    <dbReference type="NCBI Taxonomy" id="3055138"/>
    <lineage>
        <taxon>Bacteria</taxon>
        <taxon>Bacillati</taxon>
        <taxon>Actinomycetota</taxon>
        <taxon>Actinomycetes</taxon>
        <taxon>Micrococcales</taxon>
        <taxon>Microbacteriaceae</taxon>
        <taxon>Curtobacterium</taxon>
    </lineage>
</organism>
<sequence length="453" mass="47873">MAIPPAAVVPGPRRVLHVDLDAALPALVADATGSDALVVGHRDGYPVCTAALTLTDNPSDAARVLAALAAASQGSAAAAPAPVDDHDLPSVSVVVSTVVDRVEDLGRLLDVLEHLDYPEHEVLVVDNRVRVPADDALPALLAGRAVRLVEERRPGLSAGRNAGIAAARGEVVAFTDDDVRVDPRWLRALGERFVREPGLDAVSGVILPTELETPAQVWYEAYYGGFSGERSFEPVTVVPDDVPGAMRFARAAAVSPDGTVRRRFPVYGIGAYGAGANMAFRRTLLEAVGGFDPTLGAGSPARGGEDLAMFVETLWRGGRIGFEPRAVVHHRHRRTVAELHAQLHGNGVGFAALLCALVAGDRRHLAVLARLVPLAATAKTRAAADALFRGRGADHRQAATAAVPAVPDTRVPSTPVPRSLALHELRGFPAGPSAWLRSRRRWRRVAARRSVSG</sequence>
<feature type="domain" description="Glycosyltransferase 2-like" evidence="1">
    <location>
        <begin position="94"/>
        <end position="253"/>
    </location>
</feature>
<dbReference type="RefSeq" id="WP_289471124.1">
    <property type="nucleotide sequence ID" value="NZ_JAUCMM010000011.1"/>
</dbReference>
<dbReference type="GO" id="GO:0016757">
    <property type="term" value="F:glycosyltransferase activity"/>
    <property type="evidence" value="ECO:0007669"/>
    <property type="project" value="UniProtKB-KW"/>
</dbReference>
<dbReference type="InterPro" id="IPR001173">
    <property type="entry name" value="Glyco_trans_2-like"/>
</dbReference>